<feature type="signal peptide" evidence="1">
    <location>
        <begin position="1"/>
        <end position="26"/>
    </location>
</feature>
<comment type="caution">
    <text evidence="3">The sequence shown here is derived from an EMBL/GenBank/DDBJ whole genome shotgun (WGS) entry which is preliminary data.</text>
</comment>
<dbReference type="PROSITE" id="PS51257">
    <property type="entry name" value="PROKAR_LIPOPROTEIN"/>
    <property type="match status" value="1"/>
</dbReference>
<dbReference type="PANTHER" id="PTHR34406">
    <property type="entry name" value="PROTEIN YCEI"/>
    <property type="match status" value="1"/>
</dbReference>
<dbReference type="RefSeq" id="WP_189584488.1">
    <property type="nucleotide sequence ID" value="NZ_BMYV01000002.1"/>
</dbReference>
<keyword evidence="4" id="KW-1185">Reference proteome</keyword>
<protein>
    <recommendedName>
        <fullName evidence="2">Lipid/polyisoprenoid-binding YceI-like domain-containing protein</fullName>
    </recommendedName>
</protein>
<name>A0A918KND1_9PROT</name>
<accession>A0A918KND1</accession>
<proteinExistence type="predicted"/>
<dbReference type="EMBL" id="BMYV01000002">
    <property type="protein sequence ID" value="GGX68280.1"/>
    <property type="molecule type" value="Genomic_DNA"/>
</dbReference>
<gene>
    <name evidence="3" type="ORF">GCM10011309_17570</name>
</gene>
<feature type="domain" description="Lipid/polyisoprenoid-binding YceI-like" evidence="2">
    <location>
        <begin position="60"/>
        <end position="219"/>
    </location>
</feature>
<dbReference type="Pfam" id="PF04264">
    <property type="entry name" value="YceI"/>
    <property type="match status" value="1"/>
</dbReference>
<dbReference type="InterPro" id="IPR036761">
    <property type="entry name" value="TTHA0802/YceI-like_sf"/>
</dbReference>
<dbReference type="InterPro" id="IPR007372">
    <property type="entry name" value="Lipid/polyisoprenoid-bd_YceI"/>
</dbReference>
<dbReference type="SMART" id="SM00867">
    <property type="entry name" value="YceI"/>
    <property type="match status" value="1"/>
</dbReference>
<dbReference type="Gene3D" id="2.40.128.110">
    <property type="entry name" value="Lipid/polyisoprenoid-binding, YceI-like"/>
    <property type="match status" value="1"/>
</dbReference>
<dbReference type="Proteomes" id="UP000600865">
    <property type="component" value="Unassembled WGS sequence"/>
</dbReference>
<dbReference type="AlphaFoldDB" id="A0A918KND1"/>
<evidence type="ECO:0000256" key="1">
    <source>
        <dbReference type="SAM" id="SignalP"/>
    </source>
</evidence>
<evidence type="ECO:0000313" key="3">
    <source>
        <dbReference type="EMBL" id="GGX68280.1"/>
    </source>
</evidence>
<dbReference type="SUPFAM" id="SSF101874">
    <property type="entry name" value="YceI-like"/>
    <property type="match status" value="1"/>
</dbReference>
<evidence type="ECO:0000259" key="2">
    <source>
        <dbReference type="SMART" id="SM00867"/>
    </source>
</evidence>
<feature type="chain" id="PRO_5036949669" description="Lipid/polyisoprenoid-binding YceI-like domain-containing protein" evidence="1">
    <location>
        <begin position="27"/>
        <end position="221"/>
    </location>
</feature>
<organism evidence="3 4">
    <name type="scientific">Litorimonas cladophorae</name>
    <dbReference type="NCBI Taxonomy" id="1220491"/>
    <lineage>
        <taxon>Bacteria</taxon>
        <taxon>Pseudomonadati</taxon>
        <taxon>Pseudomonadota</taxon>
        <taxon>Alphaproteobacteria</taxon>
        <taxon>Maricaulales</taxon>
        <taxon>Robiginitomaculaceae</taxon>
    </lineage>
</organism>
<evidence type="ECO:0000313" key="4">
    <source>
        <dbReference type="Proteomes" id="UP000600865"/>
    </source>
</evidence>
<sequence>MKNILKPYLIASVSAAAVLFSGCADAQSSDQAPSLSQTEAQAVAQVATQKSVATPMMQPNWDILAEGSHIRFTAQQEGADFTGAFAEFTGDIAFDPDAPEAGSVSISIPLSGVDAGSKDRNSTLPAKVWFSTKAFPTAVFTSDQISRDGQGYLAKGSLTLKGKSAPVALPFTLEVDGDRAVMNGTVTIDRTIWDVGSSPWDTDEWVSRSVTLDIKVTAKRR</sequence>
<reference evidence="3 4" key="1">
    <citation type="journal article" date="2014" name="Int. J. Syst. Evol. Microbiol.">
        <title>Complete genome sequence of Corynebacterium casei LMG S-19264T (=DSM 44701T), isolated from a smear-ripened cheese.</title>
        <authorList>
            <consortium name="US DOE Joint Genome Institute (JGI-PGF)"/>
            <person name="Walter F."/>
            <person name="Albersmeier A."/>
            <person name="Kalinowski J."/>
            <person name="Ruckert C."/>
        </authorList>
    </citation>
    <scope>NUCLEOTIDE SEQUENCE [LARGE SCALE GENOMIC DNA]</scope>
    <source>
        <strain evidence="3 4">KCTC 23968</strain>
    </source>
</reference>
<dbReference type="PANTHER" id="PTHR34406:SF1">
    <property type="entry name" value="PROTEIN YCEI"/>
    <property type="match status" value="1"/>
</dbReference>
<keyword evidence="1" id="KW-0732">Signal</keyword>